<accession>A0A0H2R3U2</accession>
<evidence type="ECO:0000313" key="2">
    <source>
        <dbReference type="Proteomes" id="UP000053477"/>
    </source>
</evidence>
<reference evidence="1 2" key="1">
    <citation type="submission" date="2015-04" db="EMBL/GenBank/DDBJ databases">
        <title>Complete genome sequence of Schizopora paradoxa KUC8140, a cosmopolitan wood degrader in East Asia.</title>
        <authorList>
            <consortium name="DOE Joint Genome Institute"/>
            <person name="Min B."/>
            <person name="Park H."/>
            <person name="Jang Y."/>
            <person name="Kim J.-J."/>
            <person name="Kim K.H."/>
            <person name="Pangilinan J."/>
            <person name="Lipzen A."/>
            <person name="Riley R."/>
            <person name="Grigoriev I.V."/>
            <person name="Spatafora J.W."/>
            <person name="Choi I.-G."/>
        </authorList>
    </citation>
    <scope>NUCLEOTIDE SEQUENCE [LARGE SCALE GENOMIC DNA]</scope>
    <source>
        <strain evidence="1 2">KUC8140</strain>
    </source>
</reference>
<feature type="non-terminal residue" evidence="1">
    <location>
        <position position="1"/>
    </location>
</feature>
<evidence type="ECO:0000313" key="1">
    <source>
        <dbReference type="EMBL" id="KLO06007.1"/>
    </source>
</evidence>
<dbReference type="AlphaFoldDB" id="A0A0H2R3U2"/>
<dbReference type="InParanoid" id="A0A0H2R3U2"/>
<organism evidence="1 2">
    <name type="scientific">Schizopora paradoxa</name>
    <dbReference type="NCBI Taxonomy" id="27342"/>
    <lineage>
        <taxon>Eukaryota</taxon>
        <taxon>Fungi</taxon>
        <taxon>Dikarya</taxon>
        <taxon>Basidiomycota</taxon>
        <taxon>Agaricomycotina</taxon>
        <taxon>Agaricomycetes</taxon>
        <taxon>Hymenochaetales</taxon>
        <taxon>Schizoporaceae</taxon>
        <taxon>Schizopora</taxon>
    </lineage>
</organism>
<gene>
    <name evidence="1" type="ORF">SCHPADRAFT_910635</name>
</gene>
<name>A0A0H2R3U2_9AGAM</name>
<dbReference type="EMBL" id="KQ086247">
    <property type="protein sequence ID" value="KLO06007.1"/>
    <property type="molecule type" value="Genomic_DNA"/>
</dbReference>
<dbReference type="Proteomes" id="UP000053477">
    <property type="component" value="Unassembled WGS sequence"/>
</dbReference>
<sequence>YKEVGGAVLAPLGLLSLLASTPVQNIVLSAIIAVASTVTVSRHFSLLSCASREWYTSS</sequence>
<proteinExistence type="predicted"/>
<keyword evidence="2" id="KW-1185">Reference proteome</keyword>
<protein>
    <submittedName>
        <fullName evidence="1">Uncharacterized protein</fullName>
    </submittedName>
</protein>